<dbReference type="Proteomes" id="UP000032067">
    <property type="component" value="Unassembled WGS sequence"/>
</dbReference>
<evidence type="ECO:0000313" key="1">
    <source>
        <dbReference type="EMBL" id="KIQ21947.1"/>
    </source>
</evidence>
<organism evidence="1 2">
    <name type="scientific">Variovorax paradoxus</name>
    <dbReference type="NCBI Taxonomy" id="34073"/>
    <lineage>
        <taxon>Bacteria</taxon>
        <taxon>Pseudomonadati</taxon>
        <taxon>Pseudomonadota</taxon>
        <taxon>Betaproteobacteria</taxon>
        <taxon>Burkholderiales</taxon>
        <taxon>Comamonadaceae</taxon>
        <taxon>Variovorax</taxon>
    </lineage>
</organism>
<accession>A0A0D0K7C5</accession>
<proteinExistence type="predicted"/>
<name>A0A0D0K7C5_VARPD</name>
<protein>
    <submittedName>
        <fullName evidence="1">Uncharacterized protein</fullName>
    </submittedName>
</protein>
<dbReference type="RefSeq" id="WP_042581955.1">
    <property type="nucleotide sequence ID" value="NZ_JXQQ01000084.1"/>
</dbReference>
<dbReference type="EMBL" id="JXQQ01000084">
    <property type="protein sequence ID" value="KIQ21947.1"/>
    <property type="molecule type" value="Genomic_DNA"/>
</dbReference>
<dbReference type="AlphaFoldDB" id="A0A0D0K7C5"/>
<gene>
    <name evidence="1" type="ORF">RT97_27140</name>
</gene>
<comment type="caution">
    <text evidence="1">The sequence shown here is derived from an EMBL/GenBank/DDBJ whole genome shotgun (WGS) entry which is preliminary data.</text>
</comment>
<reference evidence="1 2" key="1">
    <citation type="submission" date="2014-12" db="EMBL/GenBank/DDBJ databases">
        <title>16Stimator: statistical estimation of ribosomal gene copy numbers from draft genome assemblies.</title>
        <authorList>
            <person name="Perisin M.A."/>
            <person name="Vetter M."/>
            <person name="Gilbert J.A."/>
            <person name="Bergelson J."/>
        </authorList>
    </citation>
    <scope>NUCLEOTIDE SEQUENCE [LARGE SCALE GENOMIC DNA]</scope>
    <source>
        <strain evidence="1 2">MEDvA23</strain>
    </source>
</reference>
<dbReference type="OrthoDB" id="9899501at2"/>
<evidence type="ECO:0000313" key="2">
    <source>
        <dbReference type="Proteomes" id="UP000032067"/>
    </source>
</evidence>
<sequence length="191" mass="21802">MNAAEIVWAETAWHCWRMPAASYPPSEADDYEPNPTYDYQPNFRTHTMHSVLTDAGVTELKAAVQRGEKLMRWRLQHFSDDHVTELESLLKAGALAEPDPSSVGLAMIAHRHWMEMRNRRIAEVLVQYLLRLRITPVEIVGELMQENSMSGEGRDERFATFVGRCGTALQHEWLSARLKPKAGTDTKKVKI</sequence>